<dbReference type="RefSeq" id="WP_061972358.1">
    <property type="nucleotide sequence ID" value="NZ_FMAV01000002.1"/>
</dbReference>
<keyword evidence="2" id="KW-0732">Signal</keyword>
<dbReference type="Proteomes" id="UP000054099">
    <property type="component" value="Unassembled WGS sequence"/>
</dbReference>
<keyword evidence="5" id="KW-1185">Reference proteome</keyword>
<organism evidence="4 5">
    <name type="scientific">Fictibacillus enclensis</name>
    <dbReference type="NCBI Taxonomy" id="1017270"/>
    <lineage>
        <taxon>Bacteria</taxon>
        <taxon>Bacillati</taxon>
        <taxon>Bacillota</taxon>
        <taxon>Bacilli</taxon>
        <taxon>Bacillales</taxon>
        <taxon>Fictibacillaceae</taxon>
        <taxon>Fictibacillus</taxon>
    </lineage>
</organism>
<dbReference type="InterPro" id="IPR025275">
    <property type="entry name" value="DUF4015"/>
</dbReference>
<feature type="domain" description="DUF4015" evidence="3">
    <location>
        <begin position="80"/>
        <end position="399"/>
    </location>
</feature>
<dbReference type="AlphaFoldDB" id="A0A0V8J8R2"/>
<feature type="signal peptide" evidence="2">
    <location>
        <begin position="1"/>
        <end position="24"/>
    </location>
</feature>
<evidence type="ECO:0000259" key="3">
    <source>
        <dbReference type="Pfam" id="PF13200"/>
    </source>
</evidence>
<dbReference type="InterPro" id="IPR017853">
    <property type="entry name" value="GH"/>
</dbReference>
<proteinExistence type="predicted"/>
<feature type="chain" id="PRO_5039626751" description="DUF4015 domain-containing protein" evidence="2">
    <location>
        <begin position="25"/>
        <end position="408"/>
    </location>
</feature>
<feature type="region of interest" description="Disordered" evidence="1">
    <location>
        <begin position="24"/>
        <end position="76"/>
    </location>
</feature>
<protein>
    <recommendedName>
        <fullName evidence="3">DUF4015 domain-containing protein</fullName>
    </recommendedName>
</protein>
<dbReference type="EMBL" id="LNQN01000002">
    <property type="protein sequence ID" value="KSU83519.1"/>
    <property type="molecule type" value="Genomic_DNA"/>
</dbReference>
<dbReference type="Gene3D" id="3.20.20.80">
    <property type="entry name" value="Glycosidases"/>
    <property type="match status" value="1"/>
</dbReference>
<dbReference type="SUPFAM" id="SSF51445">
    <property type="entry name" value="(Trans)glycosidases"/>
    <property type="match status" value="1"/>
</dbReference>
<gene>
    <name evidence="4" type="ORF">AS030_13245</name>
</gene>
<evidence type="ECO:0000313" key="4">
    <source>
        <dbReference type="EMBL" id="KSU83519.1"/>
    </source>
</evidence>
<name>A0A0V8J8R2_9BACL</name>
<dbReference type="Pfam" id="PF13200">
    <property type="entry name" value="DUF4015"/>
    <property type="match status" value="1"/>
</dbReference>
<dbReference type="PROSITE" id="PS51257">
    <property type="entry name" value="PROKAR_LIPOPROTEIN"/>
    <property type="match status" value="1"/>
</dbReference>
<feature type="compositionally biased region" description="Basic and acidic residues" evidence="1">
    <location>
        <begin position="31"/>
        <end position="76"/>
    </location>
</feature>
<reference evidence="4 5" key="1">
    <citation type="journal article" date="2014" name="Antonie Van Leeuwenhoek">
        <title>Fictibacillus enclensis sp. nov., isolated from marine sediment.</title>
        <authorList>
            <person name="Dastager S.G."/>
            <person name="Mawlankar R."/>
            <person name="Srinivasan K."/>
            <person name="Tang S.K."/>
            <person name="Lee J.C."/>
            <person name="Ramana V.V."/>
            <person name="Shouche Y.S."/>
        </authorList>
    </citation>
    <scope>NUCLEOTIDE SEQUENCE [LARGE SCALE GENOMIC DNA]</scope>
    <source>
        <strain evidence="4 5">NIO-1003</strain>
    </source>
</reference>
<evidence type="ECO:0000313" key="5">
    <source>
        <dbReference type="Proteomes" id="UP000054099"/>
    </source>
</evidence>
<evidence type="ECO:0000256" key="2">
    <source>
        <dbReference type="SAM" id="SignalP"/>
    </source>
</evidence>
<evidence type="ECO:0000256" key="1">
    <source>
        <dbReference type="SAM" id="MobiDB-lite"/>
    </source>
</evidence>
<comment type="caution">
    <text evidence="4">The sequence shown here is derived from an EMBL/GenBank/DDBJ whole genome shotgun (WGS) entry which is preliminary data.</text>
</comment>
<accession>A0A0V8J8R2</accession>
<sequence>MKKIWSSISLASVLLFGGIAGCNAQDAAGDETNKQPAKEKENKKPEQGKTAKEKKEEEKKQAEAPKPKPAPKPKDITVKGVYMSGAAAGMNSKFNELTKLVDDTELNSLVVDVKGDSGEVTYDSNVPQVNSYGSDKHPPIKNMKQRLKVMKDKDIYTIARVVTFKDPYMAKKKPAFAMKKKSGGLYYNDGIPWVDPYKEQYWKYVTSIAKEAAKLGFDEIQFDYVRFPDNGAQVDREVKFDNPKKKSKAQNIHDFLTYAKKELKPYGVNVSADVFGVSTSAKGDTGIGQQWESLTQAVDVMSPMTYPSHYGPGDYGIKVPDAEPYKLIKSALQPAIQRDKALEKQKKQAAKIRPWYQDFTATWVDGHITYGSQQVKDQIRAGKELGIDGYLLWNASNEYTKEALQPKN</sequence>